<dbReference type="EMBL" id="BMEX01000011">
    <property type="protein sequence ID" value="GGA51991.1"/>
    <property type="molecule type" value="Genomic_DNA"/>
</dbReference>
<name>A0ABQ1GXX9_9BACL</name>
<keyword evidence="3" id="KW-1185">Reference proteome</keyword>
<evidence type="ECO:0000256" key="1">
    <source>
        <dbReference type="SAM" id="MobiDB-lite"/>
    </source>
</evidence>
<reference evidence="3" key="1">
    <citation type="journal article" date="2019" name="Int. J. Syst. Evol. Microbiol.">
        <title>The Global Catalogue of Microorganisms (GCM) 10K type strain sequencing project: providing services to taxonomists for standard genome sequencing and annotation.</title>
        <authorList>
            <consortium name="The Broad Institute Genomics Platform"/>
            <consortium name="The Broad Institute Genome Sequencing Center for Infectious Disease"/>
            <person name="Wu L."/>
            <person name="Ma J."/>
        </authorList>
    </citation>
    <scope>NUCLEOTIDE SEQUENCE [LARGE SCALE GENOMIC DNA]</scope>
    <source>
        <strain evidence="3">CGMCC 1.12404</strain>
    </source>
</reference>
<feature type="compositionally biased region" description="Low complexity" evidence="1">
    <location>
        <begin position="227"/>
        <end position="239"/>
    </location>
</feature>
<evidence type="ECO:0000313" key="2">
    <source>
        <dbReference type="EMBL" id="GGA51991.1"/>
    </source>
</evidence>
<evidence type="ECO:0008006" key="4">
    <source>
        <dbReference type="Google" id="ProtNLM"/>
    </source>
</evidence>
<feature type="compositionally biased region" description="Polar residues" evidence="1">
    <location>
        <begin position="253"/>
        <end position="268"/>
    </location>
</feature>
<sequence length="268" mass="29147">MQDAKRKAIIFLVLALVLAGIAGFMFLQKVSAVDSRLGNMTTVYVAKKSISSREPLRPDFFEAKEVPAQFVQESSVTSLDAVQVGDYTFPIDQLVSVVPLSEGELLTDNILKAKSFLTADDKRMVTLSQSDKVLFDGSLEINDRVDLVVSDQKDGGAETEIFMRDVPIVGVAEDNNGNVTGVGLEVSLEEARKLIHKQNFAMSIRVLKAPSAKNGADKESKKKPDPQQKLQVPQQGQNPSEEEVHDDRDPAAQGQTDSNTGEGNGTNQ</sequence>
<proteinExistence type="predicted"/>
<dbReference type="CDD" id="cd11614">
    <property type="entry name" value="SAF_CpaB_FlgA_like"/>
    <property type="match status" value="1"/>
</dbReference>
<feature type="compositionally biased region" description="Basic and acidic residues" evidence="1">
    <location>
        <begin position="215"/>
        <end position="226"/>
    </location>
</feature>
<protein>
    <recommendedName>
        <fullName evidence="4">Pilus assembly protein CpaB</fullName>
    </recommendedName>
</protein>
<comment type="caution">
    <text evidence="2">The sequence shown here is derived from an EMBL/GenBank/DDBJ whole genome shotgun (WGS) entry which is preliminary data.</text>
</comment>
<evidence type="ECO:0000313" key="3">
    <source>
        <dbReference type="Proteomes" id="UP000617979"/>
    </source>
</evidence>
<dbReference type="Proteomes" id="UP000617979">
    <property type="component" value="Unassembled WGS sequence"/>
</dbReference>
<gene>
    <name evidence="2" type="ORF">GCM10007416_26360</name>
</gene>
<dbReference type="RefSeq" id="WP_188432985.1">
    <property type="nucleotide sequence ID" value="NZ_BMEX01000011.1"/>
</dbReference>
<organism evidence="2 3">
    <name type="scientific">Kroppenstedtia guangzhouensis</name>
    <dbReference type="NCBI Taxonomy" id="1274356"/>
    <lineage>
        <taxon>Bacteria</taxon>
        <taxon>Bacillati</taxon>
        <taxon>Bacillota</taxon>
        <taxon>Bacilli</taxon>
        <taxon>Bacillales</taxon>
        <taxon>Thermoactinomycetaceae</taxon>
        <taxon>Kroppenstedtia</taxon>
    </lineage>
</organism>
<feature type="region of interest" description="Disordered" evidence="1">
    <location>
        <begin position="210"/>
        <end position="268"/>
    </location>
</feature>
<accession>A0ABQ1GXX9</accession>